<dbReference type="EMBL" id="JAWDGP010005167">
    <property type="protein sequence ID" value="KAK3759080.1"/>
    <property type="molecule type" value="Genomic_DNA"/>
</dbReference>
<dbReference type="AlphaFoldDB" id="A0AAE0YXS8"/>
<gene>
    <name evidence="1" type="ORF">RRG08_010694</name>
</gene>
<proteinExistence type="predicted"/>
<evidence type="ECO:0000313" key="1">
    <source>
        <dbReference type="EMBL" id="KAK3759080.1"/>
    </source>
</evidence>
<sequence>MNGSKLLQGKNSPLHHPKIMNTSARCRTVFSVLTKPTYTTGLYNSETKDDLQLVLLPLNSPVAILDLEHARLPLAALNLLAAADGRARVGVYSYHTARTIVQQQQRSTQLSRFKEDSF</sequence>
<organism evidence="1 2">
    <name type="scientific">Elysia crispata</name>
    <name type="common">lettuce slug</name>
    <dbReference type="NCBI Taxonomy" id="231223"/>
    <lineage>
        <taxon>Eukaryota</taxon>
        <taxon>Metazoa</taxon>
        <taxon>Spiralia</taxon>
        <taxon>Lophotrochozoa</taxon>
        <taxon>Mollusca</taxon>
        <taxon>Gastropoda</taxon>
        <taxon>Heterobranchia</taxon>
        <taxon>Euthyneura</taxon>
        <taxon>Panpulmonata</taxon>
        <taxon>Sacoglossa</taxon>
        <taxon>Placobranchoidea</taxon>
        <taxon>Plakobranchidae</taxon>
        <taxon>Elysia</taxon>
    </lineage>
</organism>
<evidence type="ECO:0000313" key="2">
    <source>
        <dbReference type="Proteomes" id="UP001283361"/>
    </source>
</evidence>
<name>A0AAE0YXS8_9GAST</name>
<comment type="caution">
    <text evidence="1">The sequence shown here is derived from an EMBL/GenBank/DDBJ whole genome shotgun (WGS) entry which is preliminary data.</text>
</comment>
<reference evidence="1" key="1">
    <citation type="journal article" date="2023" name="G3 (Bethesda)">
        <title>A reference genome for the long-term kleptoplast-retaining sea slug Elysia crispata morphotype clarki.</title>
        <authorList>
            <person name="Eastman K.E."/>
            <person name="Pendleton A.L."/>
            <person name="Shaikh M.A."/>
            <person name="Suttiyut T."/>
            <person name="Ogas R."/>
            <person name="Tomko P."/>
            <person name="Gavelis G."/>
            <person name="Widhalm J.R."/>
            <person name="Wisecaver J.H."/>
        </authorList>
    </citation>
    <scope>NUCLEOTIDE SEQUENCE</scope>
    <source>
        <strain evidence="1">ECLA1</strain>
    </source>
</reference>
<keyword evidence="2" id="KW-1185">Reference proteome</keyword>
<protein>
    <submittedName>
        <fullName evidence="1">Uncharacterized protein</fullName>
    </submittedName>
</protein>
<accession>A0AAE0YXS8</accession>
<dbReference type="Proteomes" id="UP001283361">
    <property type="component" value="Unassembled WGS sequence"/>
</dbReference>